<protein>
    <submittedName>
        <fullName evidence="1">Uncharacterized protein</fullName>
    </submittedName>
</protein>
<organism evidence="1 2">
    <name type="scientific">Duganella vulcania</name>
    <dbReference type="NCBI Taxonomy" id="2692166"/>
    <lineage>
        <taxon>Bacteria</taxon>
        <taxon>Pseudomonadati</taxon>
        <taxon>Pseudomonadota</taxon>
        <taxon>Betaproteobacteria</taxon>
        <taxon>Burkholderiales</taxon>
        <taxon>Oxalobacteraceae</taxon>
        <taxon>Telluria group</taxon>
        <taxon>Duganella</taxon>
    </lineage>
</organism>
<comment type="caution">
    <text evidence="1">The sequence shown here is derived from an EMBL/GenBank/DDBJ whole genome shotgun (WGS) entry which is preliminary data.</text>
</comment>
<proteinExistence type="predicted"/>
<gene>
    <name evidence="1" type="ORF">GTP91_15340</name>
</gene>
<reference evidence="1 2" key="1">
    <citation type="submission" date="2020-01" db="EMBL/GenBank/DDBJ databases">
        <title>Novel species isolated from a subtropical stream in China.</title>
        <authorList>
            <person name="Lu H."/>
        </authorList>
    </citation>
    <scope>NUCLEOTIDE SEQUENCE [LARGE SCALE GENOMIC DNA]</scope>
    <source>
        <strain evidence="1 2">FT82W</strain>
    </source>
</reference>
<dbReference type="EMBL" id="WWCW01000049">
    <property type="protein sequence ID" value="MYM88544.1"/>
    <property type="molecule type" value="Genomic_DNA"/>
</dbReference>
<sequence>MSDQSFTISQVEASNVNPVSANVSATFNITLHEYQGKAYINWNENFNGMVRLAVAIYSGAPPSNPKAWISAAEVTNTSAGSWNSGQPWGTGYSAALLGVNPSNNAWVYIGCNTGVTA</sequence>
<dbReference type="Proteomes" id="UP000470302">
    <property type="component" value="Unassembled WGS sequence"/>
</dbReference>
<evidence type="ECO:0000313" key="2">
    <source>
        <dbReference type="Proteomes" id="UP000470302"/>
    </source>
</evidence>
<evidence type="ECO:0000313" key="1">
    <source>
        <dbReference type="EMBL" id="MYM88544.1"/>
    </source>
</evidence>
<dbReference type="RefSeq" id="WP_161097573.1">
    <property type="nucleotide sequence ID" value="NZ_WWCW01000049.1"/>
</dbReference>
<name>A0A845G2J4_9BURK</name>
<accession>A0A845G2J4</accession>
<dbReference type="AlphaFoldDB" id="A0A845G2J4"/>